<dbReference type="InterPro" id="IPR004360">
    <property type="entry name" value="Glyas_Fos-R_dOase_dom"/>
</dbReference>
<name>E7C7J3_9GAMM</name>
<evidence type="ECO:0000259" key="1">
    <source>
        <dbReference type="PROSITE" id="PS51819"/>
    </source>
</evidence>
<proteinExistence type="predicted"/>
<protein>
    <recommendedName>
        <fullName evidence="1">VOC domain-containing protein</fullName>
    </recommendedName>
</protein>
<sequence length="132" mass="14896">MKLDKLDHLVLPVSDIDRIAEFYTKHLGMHKRKFGNGRVALHFGDQKINLHPAGWDYEPKAAVSIAGSADLCFITRDAVETIRLVLEESGIDIIEGPIRRTGAIGELRSIYFRDPDGNLIELSNRIPRDQMD</sequence>
<dbReference type="CDD" id="cd07253">
    <property type="entry name" value="GLOD5"/>
    <property type="match status" value="1"/>
</dbReference>
<dbReference type="EMBL" id="GU568014">
    <property type="protein sequence ID" value="ADI23417.1"/>
    <property type="molecule type" value="Genomic_DNA"/>
</dbReference>
<organism evidence="2">
    <name type="scientific">uncultured gamma proteobacterium HF0770_33G18</name>
    <dbReference type="NCBI Taxonomy" id="723579"/>
    <lineage>
        <taxon>Bacteria</taxon>
        <taxon>Pseudomonadati</taxon>
        <taxon>Pseudomonadota</taxon>
        <taxon>Gammaproteobacteria</taxon>
        <taxon>environmental samples</taxon>
    </lineage>
</organism>
<dbReference type="SUPFAM" id="SSF54593">
    <property type="entry name" value="Glyoxalase/Bleomycin resistance protein/Dihydroxybiphenyl dioxygenase"/>
    <property type="match status" value="1"/>
</dbReference>
<dbReference type="InterPro" id="IPR029068">
    <property type="entry name" value="Glyas_Bleomycin-R_OHBP_Dase"/>
</dbReference>
<accession>E7C7J3</accession>
<reference evidence="2" key="1">
    <citation type="submission" date="2010-01" db="EMBL/GenBank/DDBJ databases">
        <title>Genome fragments of uncultured bacteria from the North Pacific subtropical Gyre.</title>
        <authorList>
            <person name="Pham V.D."/>
            <person name="Delong E.F."/>
        </authorList>
    </citation>
    <scope>NUCLEOTIDE SEQUENCE</scope>
</reference>
<dbReference type="PANTHER" id="PTHR21366:SF14">
    <property type="entry name" value="GLYOXALASE DOMAIN-CONTAINING PROTEIN 5"/>
    <property type="match status" value="1"/>
</dbReference>
<evidence type="ECO:0000313" key="2">
    <source>
        <dbReference type="EMBL" id="ADI23417.1"/>
    </source>
</evidence>
<dbReference type="AlphaFoldDB" id="E7C7J3"/>
<feature type="domain" description="VOC" evidence="1">
    <location>
        <begin position="5"/>
        <end position="125"/>
    </location>
</feature>
<dbReference type="PROSITE" id="PS51819">
    <property type="entry name" value="VOC"/>
    <property type="match status" value="1"/>
</dbReference>
<dbReference type="Pfam" id="PF00903">
    <property type="entry name" value="Glyoxalase"/>
    <property type="match status" value="1"/>
</dbReference>
<dbReference type="Gene3D" id="3.10.180.10">
    <property type="entry name" value="2,3-Dihydroxybiphenyl 1,2-Dioxygenase, domain 1"/>
    <property type="match status" value="1"/>
</dbReference>
<dbReference type="InterPro" id="IPR037523">
    <property type="entry name" value="VOC_core"/>
</dbReference>
<dbReference type="PANTHER" id="PTHR21366">
    <property type="entry name" value="GLYOXALASE FAMILY PROTEIN"/>
    <property type="match status" value="1"/>
</dbReference>
<dbReference type="InterPro" id="IPR050383">
    <property type="entry name" value="GlyoxalaseI/FosfomycinResist"/>
</dbReference>